<sequence length="339" mass="37095">GLTTYAETLSVYGTEKVFVDGDDTPYSKAFLNSAYASRGLKVRFSSGAGSEALMGSSEMKSMLYLECRCLYVTKGAGSQGTQNGSVSCIGVAASVPSGIREVMGENLVAALLGLECASSNDQSFSNSDMRRTARTMLQFMPGTDFIFSGYAAEPNYDNMFAGSNFDAEDFDDYNVIQRDMQVDGGLRPVTEEEVIRVRREAGKAVQAVFKALGLTEITDEQVEAVTYAHGSKDTLKRDTASDIMAADDMMKRGITGIDVVRALAENGYEEIAKRILEMLKQRVIGDYMQTAAILDEQFHVMSGVNTPNNYMGPGTGYRVDGKRWEEIKAIPHRIDINEF</sequence>
<dbReference type="InterPro" id="IPR003206">
    <property type="entry name" value="Diol/glycerol_deHydtase_lsu"/>
</dbReference>
<accession>A0A9D0ZVI2</accession>
<dbReference type="AlphaFoldDB" id="A0A9D0ZVI2"/>
<organism evidence="2 3">
    <name type="scientific">Candidatus Limivivens merdigallinarum</name>
    <dbReference type="NCBI Taxonomy" id="2840859"/>
    <lineage>
        <taxon>Bacteria</taxon>
        <taxon>Bacillati</taxon>
        <taxon>Bacillota</taxon>
        <taxon>Clostridia</taxon>
        <taxon>Lachnospirales</taxon>
        <taxon>Lachnospiraceae</taxon>
        <taxon>Lachnospiraceae incertae sedis</taxon>
        <taxon>Candidatus Limivivens</taxon>
    </lineage>
</organism>
<dbReference type="GO" id="GO:0031419">
    <property type="term" value="F:cobalamin binding"/>
    <property type="evidence" value="ECO:0007669"/>
    <property type="project" value="InterPro"/>
</dbReference>
<name>A0A9D0ZVI2_9FIRM</name>
<dbReference type="EMBL" id="DVFT01000132">
    <property type="protein sequence ID" value="HIQ96641.1"/>
    <property type="molecule type" value="Genomic_DNA"/>
</dbReference>
<comment type="caution">
    <text evidence="2">The sequence shown here is derived from an EMBL/GenBank/DDBJ whole genome shotgun (WGS) entry which is preliminary data.</text>
</comment>
<feature type="non-terminal residue" evidence="2">
    <location>
        <position position="1"/>
    </location>
</feature>
<proteinExistence type="predicted"/>
<dbReference type="InterPro" id="IPR016176">
    <property type="entry name" value="Cbl-dep_enz_cat"/>
</dbReference>
<reference evidence="2" key="1">
    <citation type="submission" date="2020-10" db="EMBL/GenBank/DDBJ databases">
        <authorList>
            <person name="Gilroy R."/>
        </authorList>
    </citation>
    <scope>NUCLEOTIDE SEQUENCE</scope>
    <source>
        <strain evidence="2">ChiSjej3B21-11622</strain>
    </source>
</reference>
<evidence type="ECO:0000313" key="2">
    <source>
        <dbReference type="EMBL" id="HIQ96641.1"/>
    </source>
</evidence>
<dbReference type="SUPFAM" id="SSF51703">
    <property type="entry name" value="Cobalamin (vitamin B12)-dependent enzymes"/>
    <property type="match status" value="1"/>
</dbReference>
<reference evidence="2" key="2">
    <citation type="journal article" date="2021" name="PeerJ">
        <title>Extensive microbial diversity within the chicken gut microbiome revealed by metagenomics and culture.</title>
        <authorList>
            <person name="Gilroy R."/>
            <person name="Ravi A."/>
            <person name="Getino M."/>
            <person name="Pursley I."/>
            <person name="Horton D.L."/>
            <person name="Alikhan N.F."/>
            <person name="Baker D."/>
            <person name="Gharbi K."/>
            <person name="Hall N."/>
            <person name="Watson M."/>
            <person name="Adriaenssens E.M."/>
            <person name="Foster-Nyarko E."/>
            <person name="Jarju S."/>
            <person name="Secka A."/>
            <person name="Antonio M."/>
            <person name="Oren A."/>
            <person name="Chaudhuri R.R."/>
            <person name="La Ragione R."/>
            <person name="Hildebrand F."/>
            <person name="Pallen M.J."/>
        </authorList>
    </citation>
    <scope>NUCLEOTIDE SEQUENCE</scope>
    <source>
        <strain evidence="2">ChiSjej3B21-11622</strain>
    </source>
</reference>
<feature type="domain" description="Diol/glycerol dehydratase large subunit" evidence="1">
    <location>
        <begin position="1"/>
        <end position="337"/>
    </location>
</feature>
<dbReference type="Proteomes" id="UP000886886">
    <property type="component" value="Unassembled WGS sequence"/>
</dbReference>
<evidence type="ECO:0000259" key="1">
    <source>
        <dbReference type="Pfam" id="PF02286"/>
    </source>
</evidence>
<dbReference type="GO" id="GO:0016836">
    <property type="term" value="F:hydro-lyase activity"/>
    <property type="evidence" value="ECO:0007669"/>
    <property type="project" value="InterPro"/>
</dbReference>
<dbReference type="InterPro" id="IPR036999">
    <property type="entry name" value="Diol/glycerol_deHase_lsu_sf"/>
</dbReference>
<evidence type="ECO:0000313" key="3">
    <source>
        <dbReference type="Proteomes" id="UP000886886"/>
    </source>
</evidence>
<dbReference type="Gene3D" id="3.20.20.350">
    <property type="entry name" value="Diol/glycerol dehydratase, large subunit"/>
    <property type="match status" value="1"/>
</dbReference>
<protein>
    <submittedName>
        <fullName evidence="2">Propanediol dehydratase</fullName>
    </submittedName>
</protein>
<gene>
    <name evidence="2" type="ORF">IAB26_08765</name>
</gene>
<dbReference type="Pfam" id="PF02286">
    <property type="entry name" value="Dehydratase_LU"/>
    <property type="match status" value="1"/>
</dbReference>